<keyword evidence="11" id="KW-1133">Transmembrane helix</keyword>
<dbReference type="InterPro" id="IPR000014">
    <property type="entry name" value="PAS"/>
</dbReference>
<evidence type="ECO:0000256" key="2">
    <source>
        <dbReference type="ARBA" id="ARBA00004370"/>
    </source>
</evidence>
<evidence type="ECO:0000256" key="10">
    <source>
        <dbReference type="ARBA" id="ARBA00022840"/>
    </source>
</evidence>
<dbReference type="Pfam" id="PF00512">
    <property type="entry name" value="HisKA"/>
    <property type="match status" value="1"/>
</dbReference>
<protein>
    <recommendedName>
        <fullName evidence="14">Circadian input-output histidine kinase CikA</fullName>
        <ecNumber evidence="4">2.7.13.3</ecNumber>
    </recommendedName>
</protein>
<dbReference type="Gene3D" id="1.10.287.130">
    <property type="match status" value="1"/>
</dbReference>
<feature type="domain" description="Response regulatory" evidence="18">
    <location>
        <begin position="407"/>
        <end position="523"/>
    </location>
</feature>
<reference evidence="21" key="2">
    <citation type="journal article" date="2022" name="Microbiol. Resour. Announc.">
        <title>Metagenome Sequencing to Explore Phylogenomics of Terrestrial Cyanobacteria.</title>
        <authorList>
            <person name="Ward R.D."/>
            <person name="Stajich J.E."/>
            <person name="Johansen J.R."/>
            <person name="Huntemann M."/>
            <person name="Clum A."/>
            <person name="Foster B."/>
            <person name="Foster B."/>
            <person name="Roux S."/>
            <person name="Palaniappan K."/>
            <person name="Varghese N."/>
            <person name="Mukherjee S."/>
            <person name="Reddy T.B.K."/>
            <person name="Daum C."/>
            <person name="Copeland A."/>
            <person name="Chen I.A."/>
            <person name="Ivanova N.N."/>
            <person name="Kyrpides N.C."/>
            <person name="Shapiro N."/>
            <person name="Eloe-Fadrosh E.A."/>
            <person name="Pietrasiak N."/>
        </authorList>
    </citation>
    <scope>NUCLEOTIDE SEQUENCE</scope>
    <source>
        <strain evidence="21">UHER 2000/2452</strain>
    </source>
</reference>
<comment type="subcellular location">
    <subcellularLocation>
        <location evidence="2">Membrane</location>
    </subcellularLocation>
</comment>
<dbReference type="EMBL" id="JAHHHD010000033">
    <property type="protein sequence ID" value="MBW4661255.1"/>
    <property type="molecule type" value="Genomic_DNA"/>
</dbReference>
<dbReference type="PRINTS" id="PR00344">
    <property type="entry name" value="BCTRLSENSOR"/>
</dbReference>
<sequence>MRVREAEDRLRLALDAADLGTWDFNPTSGELKWDECCKAMFGLSPNADVHYDIFLAGLHPEDRDRAHDVVVAALDPAIRGECDIEYRTIGIEDGVERWIAAKGKAYFSSALSDAIATRFIGTVLNITEQKRAEAEREQLLQREQTAREQAETANRIKDEFLAVLSHELRTPMNPILGWSSLLRQGKLKGEKITQAVETIDRNAKLQMQLIDDLLDISRILRGKLVLNMLSVDLKFVINAALETVRLAMDAKSIVLQTQIDPAVESVMGDAGRLQQVVWNLLSNAVKFTPPRGQITVVLTQAGTNAQLQVIDTGKGIHPDFLPYVFEHFRQEDAATTRKFGGLGLGLAIARQIVELHGGRIKVTSQGEGQGATFTVEIPLKERQRLTSECKSQGNVPPSARRSLTGLHILVVDDEVDSLELVKFVLEEAGAMVTSTFSAIEALQSIDQLVPSLIVSDIGMPEMNGYALIRQIRALEQTKQVPAIALTAYARESDQQQAIAAGFQQHISKPVDPEKLVSAICALCSLSESDLI</sequence>
<name>A0A951QET7_9CYAN</name>
<dbReference type="Proteomes" id="UP000757435">
    <property type="component" value="Unassembled WGS sequence"/>
</dbReference>
<dbReference type="InterPro" id="IPR013655">
    <property type="entry name" value="PAS_fold_3"/>
</dbReference>
<dbReference type="FunFam" id="1.10.287.130:FF:000004">
    <property type="entry name" value="Ethylene receptor 1"/>
    <property type="match status" value="1"/>
</dbReference>
<keyword evidence="13" id="KW-0472">Membrane</keyword>
<feature type="coiled-coil region" evidence="16">
    <location>
        <begin position="129"/>
        <end position="156"/>
    </location>
</feature>
<evidence type="ECO:0000256" key="14">
    <source>
        <dbReference type="ARBA" id="ARBA00074306"/>
    </source>
</evidence>
<dbReference type="InterPro" id="IPR003661">
    <property type="entry name" value="HisK_dim/P_dom"/>
</dbReference>
<comment type="catalytic activity">
    <reaction evidence="1">
        <text>ATP + protein L-histidine = ADP + protein N-phospho-L-histidine.</text>
        <dbReference type="EC" id="2.7.13.3"/>
    </reaction>
</comment>
<comment type="caution">
    <text evidence="21">The sequence shown here is derived from an EMBL/GenBank/DDBJ whole genome shotgun (WGS) entry which is preliminary data.</text>
</comment>
<dbReference type="SMART" id="SM00388">
    <property type="entry name" value="HisKA"/>
    <property type="match status" value="1"/>
</dbReference>
<dbReference type="Gene3D" id="2.10.70.100">
    <property type="match status" value="1"/>
</dbReference>
<dbReference type="InterPro" id="IPR001789">
    <property type="entry name" value="Sig_transdc_resp-reg_receiver"/>
</dbReference>
<dbReference type="Pfam" id="PF08447">
    <property type="entry name" value="PAS_3"/>
    <property type="match status" value="1"/>
</dbReference>
<evidence type="ECO:0000256" key="5">
    <source>
        <dbReference type="ARBA" id="ARBA00022553"/>
    </source>
</evidence>
<dbReference type="PROSITE" id="PS50109">
    <property type="entry name" value="HIS_KIN"/>
    <property type="match status" value="1"/>
</dbReference>
<dbReference type="FunFam" id="3.30.565.10:FF:000010">
    <property type="entry name" value="Sensor histidine kinase RcsC"/>
    <property type="match status" value="1"/>
</dbReference>
<dbReference type="SUPFAM" id="SSF52172">
    <property type="entry name" value="CheY-like"/>
    <property type="match status" value="1"/>
</dbReference>
<reference evidence="21" key="1">
    <citation type="submission" date="2021-05" db="EMBL/GenBank/DDBJ databases">
        <authorList>
            <person name="Pietrasiak N."/>
            <person name="Ward R."/>
            <person name="Stajich J.E."/>
            <person name="Kurbessoian T."/>
        </authorList>
    </citation>
    <scope>NUCLEOTIDE SEQUENCE</scope>
    <source>
        <strain evidence="21">UHER 2000/2452</strain>
    </source>
</reference>
<dbReference type="Gene3D" id="3.30.450.20">
    <property type="entry name" value="PAS domain"/>
    <property type="match status" value="1"/>
</dbReference>
<evidence type="ECO:0000256" key="13">
    <source>
        <dbReference type="ARBA" id="ARBA00023136"/>
    </source>
</evidence>
<evidence type="ECO:0000256" key="15">
    <source>
        <dbReference type="PROSITE-ProRule" id="PRU00169"/>
    </source>
</evidence>
<keyword evidence="10" id="KW-0067">ATP-binding</keyword>
<feature type="modified residue" description="4-aspartylphosphate" evidence="15">
    <location>
        <position position="456"/>
    </location>
</feature>
<dbReference type="PROSITE" id="PS50110">
    <property type="entry name" value="RESPONSE_REGULATORY"/>
    <property type="match status" value="1"/>
</dbReference>
<organism evidence="21 22">
    <name type="scientific">Drouetiella hepatica Uher 2000/2452</name>
    <dbReference type="NCBI Taxonomy" id="904376"/>
    <lineage>
        <taxon>Bacteria</taxon>
        <taxon>Bacillati</taxon>
        <taxon>Cyanobacteriota</taxon>
        <taxon>Cyanophyceae</taxon>
        <taxon>Oculatellales</taxon>
        <taxon>Oculatellaceae</taxon>
        <taxon>Drouetiella</taxon>
    </lineage>
</organism>
<dbReference type="InterPro" id="IPR035965">
    <property type="entry name" value="PAS-like_dom_sf"/>
</dbReference>
<evidence type="ECO:0000259" key="17">
    <source>
        <dbReference type="PROSITE" id="PS50109"/>
    </source>
</evidence>
<keyword evidence="6" id="KW-0808">Transferase</keyword>
<keyword evidence="12" id="KW-0902">Two-component regulatory system</keyword>
<evidence type="ECO:0000256" key="4">
    <source>
        <dbReference type="ARBA" id="ARBA00012438"/>
    </source>
</evidence>
<proteinExistence type="inferred from homology"/>
<dbReference type="PANTHER" id="PTHR43547:SF2">
    <property type="entry name" value="HYBRID SIGNAL TRANSDUCTION HISTIDINE KINASE C"/>
    <property type="match status" value="1"/>
</dbReference>
<keyword evidence="5 15" id="KW-0597">Phosphoprotein</keyword>
<feature type="domain" description="Histidine kinase" evidence="17">
    <location>
        <begin position="163"/>
        <end position="381"/>
    </location>
</feature>
<evidence type="ECO:0000259" key="20">
    <source>
        <dbReference type="PROSITE" id="PS50113"/>
    </source>
</evidence>
<dbReference type="PROSITE" id="PS50113">
    <property type="entry name" value="PAC"/>
    <property type="match status" value="1"/>
</dbReference>
<evidence type="ECO:0000256" key="8">
    <source>
        <dbReference type="ARBA" id="ARBA00022741"/>
    </source>
</evidence>
<dbReference type="EC" id="2.7.13.3" evidence="4"/>
<evidence type="ECO:0000256" key="11">
    <source>
        <dbReference type="ARBA" id="ARBA00022989"/>
    </source>
</evidence>
<dbReference type="PANTHER" id="PTHR43547">
    <property type="entry name" value="TWO-COMPONENT HISTIDINE KINASE"/>
    <property type="match status" value="1"/>
</dbReference>
<dbReference type="PROSITE" id="PS50112">
    <property type="entry name" value="PAS"/>
    <property type="match status" value="1"/>
</dbReference>
<dbReference type="SMART" id="SM00387">
    <property type="entry name" value="HATPase_c"/>
    <property type="match status" value="1"/>
</dbReference>
<dbReference type="SUPFAM" id="SSF47384">
    <property type="entry name" value="Homodimeric domain of signal transducing histidine kinase"/>
    <property type="match status" value="1"/>
</dbReference>
<evidence type="ECO:0000259" key="18">
    <source>
        <dbReference type="PROSITE" id="PS50110"/>
    </source>
</evidence>
<comment type="similarity">
    <text evidence="3">In the N-terminal section; belongs to the phytochrome family.</text>
</comment>
<dbReference type="SMART" id="SM00448">
    <property type="entry name" value="REC"/>
    <property type="match status" value="1"/>
</dbReference>
<dbReference type="AlphaFoldDB" id="A0A951QET7"/>
<dbReference type="Pfam" id="PF02518">
    <property type="entry name" value="HATPase_c"/>
    <property type="match status" value="1"/>
</dbReference>
<keyword evidence="8" id="KW-0547">Nucleotide-binding</keyword>
<accession>A0A951QET7</accession>
<keyword evidence="16" id="KW-0175">Coiled coil</keyword>
<evidence type="ECO:0000313" key="21">
    <source>
        <dbReference type="EMBL" id="MBW4661255.1"/>
    </source>
</evidence>
<dbReference type="InterPro" id="IPR011006">
    <property type="entry name" value="CheY-like_superfamily"/>
</dbReference>
<evidence type="ECO:0000256" key="6">
    <source>
        <dbReference type="ARBA" id="ARBA00022679"/>
    </source>
</evidence>
<dbReference type="InterPro" id="IPR004358">
    <property type="entry name" value="Sig_transdc_His_kin-like_C"/>
</dbReference>
<gene>
    <name evidence="21" type="ORF">KME15_21485</name>
</gene>
<dbReference type="InterPro" id="IPR005467">
    <property type="entry name" value="His_kinase_dom"/>
</dbReference>
<dbReference type="GO" id="GO:0000155">
    <property type="term" value="F:phosphorelay sensor kinase activity"/>
    <property type="evidence" value="ECO:0007669"/>
    <property type="project" value="InterPro"/>
</dbReference>
<keyword evidence="9" id="KW-0418">Kinase</keyword>
<evidence type="ECO:0000256" key="3">
    <source>
        <dbReference type="ARBA" id="ARBA00006402"/>
    </source>
</evidence>
<dbReference type="InterPro" id="IPR003594">
    <property type="entry name" value="HATPase_dom"/>
</dbReference>
<dbReference type="InterPro" id="IPR036890">
    <property type="entry name" value="HATPase_C_sf"/>
</dbReference>
<dbReference type="SUPFAM" id="SSF55874">
    <property type="entry name" value="ATPase domain of HSP90 chaperone/DNA topoisomerase II/histidine kinase"/>
    <property type="match status" value="1"/>
</dbReference>
<dbReference type="GO" id="GO:0005524">
    <property type="term" value="F:ATP binding"/>
    <property type="evidence" value="ECO:0007669"/>
    <property type="project" value="UniProtKB-KW"/>
</dbReference>
<dbReference type="GO" id="GO:0016020">
    <property type="term" value="C:membrane"/>
    <property type="evidence" value="ECO:0007669"/>
    <property type="project" value="UniProtKB-SubCell"/>
</dbReference>
<dbReference type="CDD" id="cd16922">
    <property type="entry name" value="HATPase_EvgS-ArcB-TorS-like"/>
    <property type="match status" value="1"/>
</dbReference>
<dbReference type="InterPro" id="IPR036097">
    <property type="entry name" value="HisK_dim/P_sf"/>
</dbReference>
<dbReference type="Pfam" id="PF00072">
    <property type="entry name" value="Response_reg"/>
    <property type="match status" value="1"/>
</dbReference>
<dbReference type="SUPFAM" id="SSF55785">
    <property type="entry name" value="PYP-like sensor domain (PAS domain)"/>
    <property type="match status" value="1"/>
</dbReference>
<dbReference type="CDD" id="cd00082">
    <property type="entry name" value="HisKA"/>
    <property type="match status" value="1"/>
</dbReference>
<dbReference type="Gene3D" id="3.40.50.2300">
    <property type="match status" value="1"/>
</dbReference>
<evidence type="ECO:0000313" key="22">
    <source>
        <dbReference type="Proteomes" id="UP000757435"/>
    </source>
</evidence>
<evidence type="ECO:0000256" key="1">
    <source>
        <dbReference type="ARBA" id="ARBA00000085"/>
    </source>
</evidence>
<evidence type="ECO:0000256" key="7">
    <source>
        <dbReference type="ARBA" id="ARBA00022692"/>
    </source>
</evidence>
<dbReference type="InterPro" id="IPR000700">
    <property type="entry name" value="PAS-assoc_C"/>
</dbReference>
<evidence type="ECO:0000256" key="16">
    <source>
        <dbReference type="SAM" id="Coils"/>
    </source>
</evidence>
<evidence type="ECO:0000256" key="12">
    <source>
        <dbReference type="ARBA" id="ARBA00023012"/>
    </source>
</evidence>
<keyword evidence="7" id="KW-0812">Transmembrane</keyword>
<dbReference type="CDD" id="cd17580">
    <property type="entry name" value="REC_2_DhkD-like"/>
    <property type="match status" value="1"/>
</dbReference>
<feature type="domain" description="PAS" evidence="19">
    <location>
        <begin position="6"/>
        <end position="81"/>
    </location>
</feature>
<feature type="domain" description="PAC" evidence="20">
    <location>
        <begin position="82"/>
        <end position="138"/>
    </location>
</feature>
<evidence type="ECO:0000259" key="19">
    <source>
        <dbReference type="PROSITE" id="PS50112"/>
    </source>
</evidence>
<dbReference type="Gene3D" id="3.30.565.10">
    <property type="entry name" value="Histidine kinase-like ATPase, C-terminal domain"/>
    <property type="match status" value="1"/>
</dbReference>
<evidence type="ECO:0000256" key="9">
    <source>
        <dbReference type="ARBA" id="ARBA00022777"/>
    </source>
</evidence>